<dbReference type="InParanoid" id="A0A1V8T437"/>
<reference evidence="2" key="1">
    <citation type="submission" date="2017-03" db="EMBL/GenBank/DDBJ databases">
        <title>Genomes of endolithic fungi from Antarctica.</title>
        <authorList>
            <person name="Coleine C."/>
            <person name="Masonjones S."/>
            <person name="Stajich J.E."/>
        </authorList>
    </citation>
    <scope>NUCLEOTIDE SEQUENCE [LARGE SCALE GENOMIC DNA]</scope>
    <source>
        <strain evidence="2">CCFEE 5527</strain>
    </source>
</reference>
<evidence type="ECO:0000313" key="1">
    <source>
        <dbReference type="EMBL" id="OQO06177.1"/>
    </source>
</evidence>
<keyword evidence="2" id="KW-1185">Reference proteome</keyword>
<dbReference type="EMBL" id="NAJO01000017">
    <property type="protein sequence ID" value="OQO06177.1"/>
    <property type="molecule type" value="Genomic_DNA"/>
</dbReference>
<dbReference type="OrthoDB" id="5435234at2759"/>
<comment type="caution">
    <text evidence="1">The sequence shown here is derived from an EMBL/GenBank/DDBJ whole genome shotgun (WGS) entry which is preliminary data.</text>
</comment>
<gene>
    <name evidence="1" type="ORF">B0A48_08765</name>
</gene>
<dbReference type="AlphaFoldDB" id="A0A1V8T437"/>
<protein>
    <submittedName>
        <fullName evidence="1">Uncharacterized protein</fullName>
    </submittedName>
</protein>
<evidence type="ECO:0000313" key="2">
    <source>
        <dbReference type="Proteomes" id="UP000192596"/>
    </source>
</evidence>
<organism evidence="1 2">
    <name type="scientific">Cryoendolithus antarcticus</name>
    <dbReference type="NCBI Taxonomy" id="1507870"/>
    <lineage>
        <taxon>Eukaryota</taxon>
        <taxon>Fungi</taxon>
        <taxon>Dikarya</taxon>
        <taxon>Ascomycota</taxon>
        <taxon>Pezizomycotina</taxon>
        <taxon>Dothideomycetes</taxon>
        <taxon>Dothideomycetidae</taxon>
        <taxon>Cladosporiales</taxon>
        <taxon>Cladosporiaceae</taxon>
        <taxon>Cryoendolithus</taxon>
    </lineage>
</organism>
<sequence length="282" mass="32785">MAHKSTSEQVNQEELDRQLKRSVMIKKGFGPLIYPDEKLLKKAHEIAADTERSNRSKTSVSENDVRRFKDTHLRSRQMVGHKPNAEIKRVQCGFLLVEDPLDDVASRKVLKDWPIVTTLNLRGHTELVQRHVRDAQTKTSKIILKGMKRLVEHSGGIGAWKQASDDQIRDLLICLFDEFPLTISKLVFWYEDEAVAMERIWRCSFDEGKWQSLFRTKFIDLAQSTWEHRIKTKKSGHAVQLDDSTGLKLSEVYNIPSRPHRSHGKENWDSFTAEFGAWYRKE</sequence>
<accession>A0A1V8T437</accession>
<dbReference type="Proteomes" id="UP000192596">
    <property type="component" value="Unassembled WGS sequence"/>
</dbReference>
<proteinExistence type="predicted"/>
<name>A0A1V8T437_9PEZI</name>